<evidence type="ECO:0008006" key="4">
    <source>
        <dbReference type="Google" id="ProtNLM"/>
    </source>
</evidence>
<evidence type="ECO:0000313" key="2">
    <source>
        <dbReference type="EMBL" id="ETO84545.1"/>
    </source>
</evidence>
<accession>A0A081B084</accession>
<dbReference type="AlphaFoldDB" id="A0A081B084"/>
<evidence type="ECO:0000313" key="3">
    <source>
        <dbReference type="Proteomes" id="UP000028582"/>
    </source>
</evidence>
<reference evidence="2 3" key="1">
    <citation type="submission" date="2013-11" db="EMBL/GenBank/DDBJ databases">
        <title>The Genome Sequence of Phytophthora parasitica P1976.</title>
        <authorList>
            <consortium name="The Broad Institute Genomics Platform"/>
            <person name="Russ C."/>
            <person name="Tyler B."/>
            <person name="Panabieres F."/>
            <person name="Shan W."/>
            <person name="Tripathy S."/>
            <person name="Grunwald N."/>
            <person name="Machado M."/>
            <person name="Johnson C.S."/>
            <person name="Walker B."/>
            <person name="Young S."/>
            <person name="Zeng Q."/>
            <person name="Gargeya S."/>
            <person name="Fitzgerald M."/>
            <person name="Haas B."/>
            <person name="Abouelleil A."/>
            <person name="Allen A.W."/>
            <person name="Alvarado L."/>
            <person name="Arachchi H.M."/>
            <person name="Berlin A.M."/>
            <person name="Chapman S.B."/>
            <person name="Gainer-Dewar J."/>
            <person name="Goldberg J."/>
            <person name="Griggs A."/>
            <person name="Gujja S."/>
            <person name="Hansen M."/>
            <person name="Howarth C."/>
            <person name="Imamovic A."/>
            <person name="Ireland A."/>
            <person name="Larimer J."/>
            <person name="McCowan C."/>
            <person name="Murphy C."/>
            <person name="Pearson M."/>
            <person name="Poon T.W."/>
            <person name="Priest M."/>
            <person name="Roberts A."/>
            <person name="Saif S."/>
            <person name="Shea T."/>
            <person name="Sisk P."/>
            <person name="Sykes S."/>
            <person name="Wortman J."/>
            <person name="Nusbaum C."/>
            <person name="Birren B."/>
        </authorList>
    </citation>
    <scope>NUCLEOTIDE SEQUENCE [LARGE SCALE GENOMIC DNA]</scope>
    <source>
        <strain evidence="2 3">P1976</strain>
    </source>
</reference>
<dbReference type="EMBL" id="ANJA01000284">
    <property type="protein sequence ID" value="ETO84545.1"/>
    <property type="molecule type" value="Genomic_DNA"/>
</dbReference>
<gene>
    <name evidence="2" type="ORF">F444_01576</name>
</gene>
<comment type="caution">
    <text evidence="2">The sequence shown here is derived from an EMBL/GenBank/DDBJ whole genome shotgun (WGS) entry which is preliminary data.</text>
</comment>
<dbReference type="OrthoDB" id="129568at2759"/>
<organism evidence="2 3">
    <name type="scientific">Phytophthora nicotianae P1976</name>
    <dbReference type="NCBI Taxonomy" id="1317066"/>
    <lineage>
        <taxon>Eukaryota</taxon>
        <taxon>Sar</taxon>
        <taxon>Stramenopiles</taxon>
        <taxon>Oomycota</taxon>
        <taxon>Peronosporomycetes</taxon>
        <taxon>Peronosporales</taxon>
        <taxon>Peronosporaceae</taxon>
        <taxon>Phytophthora</taxon>
    </lineage>
</organism>
<keyword evidence="1" id="KW-0732">Signal</keyword>
<name>A0A081B084_PHYNI</name>
<evidence type="ECO:0000256" key="1">
    <source>
        <dbReference type="SAM" id="SignalP"/>
    </source>
</evidence>
<feature type="signal peptide" evidence="1">
    <location>
        <begin position="1"/>
        <end position="21"/>
    </location>
</feature>
<feature type="chain" id="PRO_5001754650" description="RxLR effector protein" evidence="1">
    <location>
        <begin position="22"/>
        <end position="235"/>
    </location>
</feature>
<sequence length="235" mass="26263">MGVRLVILAVFASIIVIKAEAKSTEGIQKMKTEKRYLRNYGMGDAGMVDSTSDEERAAIIDSKTIPSLLKVDPEDIVTTLKRYNLDNLFEQLAKEENNAKAIIAKLSANGKIVQNMEIIDKLNNARTAVQFNQNLTPWLDTKLLDDLASAMEVSGTKPMTRQFTEWYKSGKTPDEFSAAIATISNVDKSKRYAAFDALFRSFVQKEEKNAKKAAEAAAKRWQKLLQLHRAVRSAS</sequence>
<protein>
    <recommendedName>
        <fullName evidence="4">RxLR effector protein</fullName>
    </recommendedName>
</protein>
<dbReference type="Proteomes" id="UP000028582">
    <property type="component" value="Unassembled WGS sequence"/>
</dbReference>
<proteinExistence type="predicted"/>